<organism evidence="3 4">
    <name type="scientific">Candidatus Daviesbacteria bacterium GW2011_GWA2_40_9</name>
    <dbReference type="NCBI Taxonomy" id="1618424"/>
    <lineage>
        <taxon>Bacteria</taxon>
        <taxon>Candidatus Daviesiibacteriota</taxon>
    </lineage>
</organism>
<keyword evidence="2" id="KW-0812">Transmembrane</keyword>
<dbReference type="Proteomes" id="UP000034601">
    <property type="component" value="Unassembled WGS sequence"/>
</dbReference>
<dbReference type="AlphaFoldDB" id="A0A0G0X5L0"/>
<proteinExistence type="predicted"/>
<comment type="caution">
    <text evidence="3">The sequence shown here is derived from an EMBL/GenBank/DDBJ whole genome shotgun (WGS) entry which is preliminary data.</text>
</comment>
<accession>A0A0G0X5L0</accession>
<dbReference type="EMBL" id="LCAB01000008">
    <property type="protein sequence ID" value="KKR82932.1"/>
    <property type="molecule type" value="Genomic_DNA"/>
</dbReference>
<evidence type="ECO:0000256" key="1">
    <source>
        <dbReference type="SAM" id="Coils"/>
    </source>
</evidence>
<keyword evidence="2" id="KW-0472">Membrane</keyword>
<sequence length="75" mass="8490">MIRYLLILLIVTVLVGGLYFALERRRVYPSLPNLNISEGTSGSLQSLDNDLTAMERDLLELEQMNASFSQETQDL</sequence>
<feature type="coiled-coil region" evidence="1">
    <location>
        <begin position="44"/>
        <end position="71"/>
    </location>
</feature>
<gene>
    <name evidence="3" type="ORF">UU29_C0008G0041</name>
</gene>
<keyword evidence="1" id="KW-0175">Coiled coil</keyword>
<evidence type="ECO:0000256" key="2">
    <source>
        <dbReference type="SAM" id="Phobius"/>
    </source>
</evidence>
<feature type="transmembrane region" description="Helical" evidence="2">
    <location>
        <begin position="6"/>
        <end position="22"/>
    </location>
</feature>
<keyword evidence="2" id="KW-1133">Transmembrane helix</keyword>
<protein>
    <submittedName>
        <fullName evidence="3">Uncharacterized protein</fullName>
    </submittedName>
</protein>
<name>A0A0G0X5L0_9BACT</name>
<evidence type="ECO:0000313" key="4">
    <source>
        <dbReference type="Proteomes" id="UP000034601"/>
    </source>
</evidence>
<evidence type="ECO:0000313" key="3">
    <source>
        <dbReference type="EMBL" id="KKR82932.1"/>
    </source>
</evidence>
<reference evidence="3 4" key="1">
    <citation type="journal article" date="2015" name="Nature">
        <title>rRNA introns, odd ribosomes, and small enigmatic genomes across a large radiation of phyla.</title>
        <authorList>
            <person name="Brown C.T."/>
            <person name="Hug L.A."/>
            <person name="Thomas B.C."/>
            <person name="Sharon I."/>
            <person name="Castelle C.J."/>
            <person name="Singh A."/>
            <person name="Wilkins M.J."/>
            <person name="Williams K.H."/>
            <person name="Banfield J.F."/>
        </authorList>
    </citation>
    <scope>NUCLEOTIDE SEQUENCE [LARGE SCALE GENOMIC DNA]</scope>
</reference>